<evidence type="ECO:0000256" key="1">
    <source>
        <dbReference type="ARBA" id="ARBA00004167"/>
    </source>
</evidence>
<dbReference type="eggNOG" id="ENOG502QREF">
    <property type="taxonomic scope" value="Eukaryota"/>
</dbReference>
<sequence>MLRYRRSPVVVFICSITISFYLILLLSSAEKLHAARSVLMIEDESGANYLQAIWESSKALVVGDDGEFRQSDSNKYLPTVVSPRNYLVRDDILSVVPDKTLNPETIASFYMNWRFQTKVEYRMPYRLVKNFLARASNAAQKIDVLSALFSSKTGDIRDRKGSIISKGYYKDDNGKNNNSSSLATEFLLKTYDYDPRLTMAVYSDTITNRLKNGIPLPDIYVPFSWYDWADLSILNDFIDLPQNEKPNHTWVVNDYFSVEQLFHYEQKFGRRLFDQDRNRGLACYHFNKNSGSVLLNHVDNVAGNYCETSQNPLLPGFQCFSILPTARPEVYRLQARSKLYSDGPIPVSLVFLNRNGPAIQVQVNNSSPLHEDGTPRNLLFNGLLEEYFKRQIKQYPNIPDGDFTFDHLEPFVDMISNNTKKYSEEPLKSPEYRLELDPSDFEFNAVEKVRELEANYEKLNQHQRNYLASLRNSLHIHFADCEKFFREARDSTNYVHLGHHFDARFFHGIVEDTEMRARLDAIVRAWLSFTMNNNLTSWLSHGTLYGWLYNGLAFPWDRDHDMQMPITHLNKLAEFYNQSVVVEDPRFGNSRYFIDVTSSITSRVHGNDRNNIDARFIDVDSGLYIDITGLSVSSEAIDDDFNWLAEKFRREYNASTPFYSDPSFMPGITNLTPLQLLEKEMKEQGGNVSLDRYEFLTNLDEEINSSSGVYEDLTIEQRYSLNKNIQVYNCRNRHFNTFWELSPLRLTLFHGMPAYVPNMPVKILKSEYRVPKEYGALDFEGKEFIPELRLWLDSEEVNRATNFDGTSSNAQHCIPRTHLGKLSHLEFKEVLQNIASLPELEDILSVIWNTNKLTAIRQKEIELMYDDNLDGKKKADMLARFQNLFEFGVYKDVFQERMERNIWTHMLLHSEVPFHEILKSIMSRKEDLFHELFRWNSHFASREVNWNLNGTDESEDQSTSDINLNSFGKQFFIMGHLQYNGIFDADAIDKGQSLEEVYHTEDENKYKELYQSRVLNEEKQRMEQEEKLLKEEERKKKEEEAQKMKEEYNRQKEAQLQLKQKELESKEDDLRKKESDLRMKEEHEKIKQEELRKKEKELDVKEEQVKE</sequence>
<dbReference type="GO" id="GO:0016020">
    <property type="term" value="C:membrane"/>
    <property type="evidence" value="ECO:0007669"/>
    <property type="project" value="UniProtKB-SubCell"/>
</dbReference>
<dbReference type="GO" id="GO:0009100">
    <property type="term" value="P:glycoprotein metabolic process"/>
    <property type="evidence" value="ECO:0007669"/>
    <property type="project" value="UniProtKB-ARBA"/>
</dbReference>
<keyword evidence="3" id="KW-1133">Transmembrane helix</keyword>
<dbReference type="AlphaFoldDB" id="G8JR91"/>
<dbReference type="OMA" id="WYDWADL"/>
<accession>G8JR91</accession>
<protein>
    <recommendedName>
        <fullName evidence="6">LicD/FKTN/FKRP nucleotidyltransferase domain-containing protein</fullName>
    </recommendedName>
</protein>
<name>G8JR91_ERECY</name>
<reference evidence="8" key="1">
    <citation type="journal article" date="2012" name="G3 (Bethesda)">
        <title>Pichia sorbitophila, an interspecies yeast hybrid reveals early steps of genome resolution following polyploidization.</title>
        <authorList>
            <person name="Leh Louis V."/>
            <person name="Despons L."/>
            <person name="Friedrich A."/>
            <person name="Martin T."/>
            <person name="Durrens P."/>
            <person name="Casaregola S."/>
            <person name="Neuveglise C."/>
            <person name="Fairhead C."/>
            <person name="Marck C."/>
            <person name="Cruz J.A."/>
            <person name="Straub M.L."/>
            <person name="Kugler V."/>
            <person name="Sacerdot C."/>
            <person name="Uzunov Z."/>
            <person name="Thierry A."/>
            <person name="Weiss S."/>
            <person name="Bleykasten C."/>
            <person name="De Montigny J."/>
            <person name="Jacques N."/>
            <person name="Jung P."/>
            <person name="Lemaire M."/>
            <person name="Mallet S."/>
            <person name="Morel G."/>
            <person name="Richard G.F."/>
            <person name="Sarkar A."/>
            <person name="Savel G."/>
            <person name="Schacherer J."/>
            <person name="Seret M.L."/>
            <person name="Talla E."/>
            <person name="Samson G."/>
            <person name="Jubin C."/>
            <person name="Poulain J."/>
            <person name="Vacherie B."/>
            <person name="Barbe V."/>
            <person name="Pelletier E."/>
            <person name="Sherman D.J."/>
            <person name="Westhof E."/>
            <person name="Weissenbach J."/>
            <person name="Baret P.V."/>
            <person name="Wincker P."/>
            <person name="Gaillardin C."/>
            <person name="Dujon B."/>
            <person name="Souciet J.L."/>
        </authorList>
    </citation>
    <scope>NUCLEOTIDE SEQUENCE [LARGE SCALE GENOMIC DNA]</scope>
    <source>
        <strain evidence="8">CBS 270.75 / DBVPG 7215 / KCTC 17166 / NRRL Y-17582</strain>
    </source>
</reference>
<dbReference type="HOGENOM" id="CLU_008074_0_0_1"/>
<dbReference type="EMBL" id="CP002499">
    <property type="protein sequence ID" value="AET38660.1"/>
    <property type="molecule type" value="Genomic_DNA"/>
</dbReference>
<dbReference type="InterPro" id="IPR007074">
    <property type="entry name" value="LicD/FKTN/FKRP_NTP_transf"/>
</dbReference>
<dbReference type="PANTHER" id="PTHR15407:SF28">
    <property type="entry name" value="RIBITOL-5-PHOSPHATE TRANSFERASE FKTN"/>
    <property type="match status" value="1"/>
</dbReference>
<evidence type="ECO:0000313" key="7">
    <source>
        <dbReference type="EMBL" id="AET38660.1"/>
    </source>
</evidence>
<feature type="region of interest" description="Disordered" evidence="5">
    <location>
        <begin position="1021"/>
        <end position="1107"/>
    </location>
</feature>
<dbReference type="InParanoid" id="G8JR91"/>
<dbReference type="FunCoup" id="G8JR91">
    <property type="interactions" value="117"/>
</dbReference>
<feature type="domain" description="LicD/FKTN/FKRP nucleotidyltransferase" evidence="6">
    <location>
        <begin position="532"/>
        <end position="769"/>
    </location>
</feature>
<evidence type="ECO:0000256" key="5">
    <source>
        <dbReference type="SAM" id="MobiDB-lite"/>
    </source>
</evidence>
<dbReference type="Proteomes" id="UP000006790">
    <property type="component" value="Chromosome 3"/>
</dbReference>
<keyword evidence="4" id="KW-0472">Membrane</keyword>
<evidence type="ECO:0000313" key="8">
    <source>
        <dbReference type="Proteomes" id="UP000006790"/>
    </source>
</evidence>
<keyword evidence="2" id="KW-0812">Transmembrane</keyword>
<dbReference type="RefSeq" id="XP_003645477.1">
    <property type="nucleotide sequence ID" value="XM_003645429.1"/>
</dbReference>
<evidence type="ECO:0000256" key="3">
    <source>
        <dbReference type="ARBA" id="ARBA00022989"/>
    </source>
</evidence>
<proteinExistence type="predicted"/>
<dbReference type="STRING" id="931890.G8JR91"/>
<dbReference type="OrthoDB" id="444255at2759"/>
<keyword evidence="8" id="KW-1185">Reference proteome</keyword>
<evidence type="ECO:0000256" key="4">
    <source>
        <dbReference type="ARBA" id="ARBA00023136"/>
    </source>
</evidence>
<evidence type="ECO:0000259" key="6">
    <source>
        <dbReference type="Pfam" id="PF04991"/>
    </source>
</evidence>
<organism evidence="7 8">
    <name type="scientific">Eremothecium cymbalariae (strain CBS 270.75 / DBVPG 7215 / KCTC 17166 / NRRL Y-17582)</name>
    <name type="common">Yeast</name>
    <dbReference type="NCBI Taxonomy" id="931890"/>
    <lineage>
        <taxon>Eukaryota</taxon>
        <taxon>Fungi</taxon>
        <taxon>Dikarya</taxon>
        <taxon>Ascomycota</taxon>
        <taxon>Saccharomycotina</taxon>
        <taxon>Saccharomycetes</taxon>
        <taxon>Saccharomycetales</taxon>
        <taxon>Saccharomycetaceae</taxon>
        <taxon>Eremothecium</taxon>
    </lineage>
</organism>
<gene>
    <name evidence="7" type="ordered locus">Ecym_3157</name>
</gene>
<dbReference type="KEGG" id="erc:Ecym_3157"/>
<dbReference type="PANTHER" id="PTHR15407">
    <property type="entry name" value="FUKUTIN-RELATED"/>
    <property type="match status" value="1"/>
</dbReference>
<comment type="subcellular location">
    <subcellularLocation>
        <location evidence="1">Membrane</location>
        <topology evidence="1">Single-pass membrane protein</topology>
    </subcellularLocation>
</comment>
<dbReference type="InterPro" id="IPR009644">
    <property type="entry name" value="FKTN/MNN4/W02B3.4-1"/>
</dbReference>
<evidence type="ECO:0000256" key="2">
    <source>
        <dbReference type="ARBA" id="ARBA00022692"/>
    </source>
</evidence>
<dbReference type="Pfam" id="PF04991">
    <property type="entry name" value="LicD"/>
    <property type="match status" value="1"/>
</dbReference>
<dbReference type="GeneID" id="11468746"/>